<dbReference type="GO" id="GO:0004867">
    <property type="term" value="F:serine-type endopeptidase inhibitor activity"/>
    <property type="evidence" value="ECO:0007669"/>
    <property type="project" value="UniProtKB-KW"/>
</dbReference>
<accession>A0A315UVU7</accession>
<dbReference type="Pfam" id="PF00050">
    <property type="entry name" value="Kazal_1"/>
    <property type="match status" value="1"/>
</dbReference>
<dbReference type="SUPFAM" id="SSF100895">
    <property type="entry name" value="Kazal-type serine protease inhibitors"/>
    <property type="match status" value="1"/>
</dbReference>
<feature type="domain" description="Kazal-like" evidence="7">
    <location>
        <begin position="26"/>
        <end position="65"/>
    </location>
</feature>
<name>A0A315UVU7_GAMAF</name>
<evidence type="ECO:0000259" key="7">
    <source>
        <dbReference type="PROSITE" id="PS51465"/>
    </source>
</evidence>
<dbReference type="InterPro" id="IPR001239">
    <property type="entry name" value="Prot_inh_Kazal-m"/>
</dbReference>
<comment type="caution">
    <text evidence="8">The sequence shown here is derived from an EMBL/GenBank/DDBJ whole genome shotgun (WGS) entry which is preliminary data.</text>
</comment>
<organism evidence="8 9">
    <name type="scientific">Gambusia affinis</name>
    <name type="common">Western mosquitofish</name>
    <name type="synonym">Heterandria affinis</name>
    <dbReference type="NCBI Taxonomy" id="33528"/>
    <lineage>
        <taxon>Eukaryota</taxon>
        <taxon>Metazoa</taxon>
        <taxon>Chordata</taxon>
        <taxon>Craniata</taxon>
        <taxon>Vertebrata</taxon>
        <taxon>Euteleostomi</taxon>
        <taxon>Actinopterygii</taxon>
        <taxon>Neopterygii</taxon>
        <taxon>Teleostei</taxon>
        <taxon>Neoteleostei</taxon>
        <taxon>Acanthomorphata</taxon>
        <taxon>Ovalentaria</taxon>
        <taxon>Atherinomorphae</taxon>
        <taxon>Cyprinodontiformes</taxon>
        <taxon>Poeciliidae</taxon>
        <taxon>Poeciliinae</taxon>
        <taxon>Gambusia</taxon>
    </lineage>
</organism>
<evidence type="ECO:0000256" key="5">
    <source>
        <dbReference type="ARBA" id="ARBA00023157"/>
    </source>
</evidence>
<evidence type="ECO:0000313" key="9">
    <source>
        <dbReference type="Proteomes" id="UP000250572"/>
    </source>
</evidence>
<dbReference type="PROSITE" id="PS00282">
    <property type="entry name" value="KAZAL_1"/>
    <property type="match status" value="1"/>
</dbReference>
<dbReference type="Gene3D" id="3.30.60.30">
    <property type="match status" value="1"/>
</dbReference>
<dbReference type="SMART" id="SM00280">
    <property type="entry name" value="KAZAL"/>
    <property type="match status" value="1"/>
</dbReference>
<comment type="subcellular location">
    <subcellularLocation>
        <location evidence="1">Secreted</location>
    </subcellularLocation>
</comment>
<reference evidence="8 9" key="1">
    <citation type="journal article" date="2018" name="G3 (Bethesda)">
        <title>A High-Quality Reference Genome for the Invasive Mosquitofish Gambusia affinis Using a Chicago Library.</title>
        <authorList>
            <person name="Hoffberg S.L."/>
            <person name="Troendle N.J."/>
            <person name="Glenn T.C."/>
            <person name="Mahmud O."/>
            <person name="Louha S."/>
            <person name="Chalopin D."/>
            <person name="Bennetzen J.L."/>
            <person name="Mauricio R."/>
        </authorList>
    </citation>
    <scope>NUCLEOTIDE SEQUENCE [LARGE SCALE GENOMIC DNA]</scope>
    <source>
        <strain evidence="8">NE01/NJP1002.9</strain>
        <tissue evidence="8">Muscle</tissue>
    </source>
</reference>
<dbReference type="PROSITE" id="PS51465">
    <property type="entry name" value="KAZAL_2"/>
    <property type="match status" value="1"/>
</dbReference>
<evidence type="ECO:0000256" key="2">
    <source>
        <dbReference type="ARBA" id="ARBA00022525"/>
    </source>
</evidence>
<feature type="chain" id="PRO_5016365908" description="Kazal-like domain-containing protein" evidence="6">
    <location>
        <begin position="18"/>
        <end position="65"/>
    </location>
</feature>
<keyword evidence="9" id="KW-1185">Reference proteome</keyword>
<dbReference type="PANTHER" id="PTHR21312:SF28">
    <property type="entry name" value="OVOINHIBITOR-RELATED"/>
    <property type="match status" value="1"/>
</dbReference>
<protein>
    <recommendedName>
        <fullName evidence="7">Kazal-like domain-containing protein</fullName>
    </recommendedName>
</protein>
<evidence type="ECO:0000256" key="3">
    <source>
        <dbReference type="ARBA" id="ARBA00022690"/>
    </source>
</evidence>
<evidence type="ECO:0000256" key="6">
    <source>
        <dbReference type="SAM" id="SignalP"/>
    </source>
</evidence>
<dbReference type="InterPro" id="IPR036058">
    <property type="entry name" value="Kazal_dom_sf"/>
</dbReference>
<gene>
    <name evidence="8" type="ORF">CCH79_00014211</name>
</gene>
<dbReference type="PANTHER" id="PTHR21312">
    <property type="entry name" value="SERINE PROTEASE INHIBITOR"/>
    <property type="match status" value="1"/>
</dbReference>
<feature type="non-terminal residue" evidence="8">
    <location>
        <position position="65"/>
    </location>
</feature>
<dbReference type="Proteomes" id="UP000250572">
    <property type="component" value="Unassembled WGS sequence"/>
</dbReference>
<proteinExistence type="predicted"/>
<dbReference type="GO" id="GO:0005576">
    <property type="term" value="C:extracellular region"/>
    <property type="evidence" value="ECO:0007669"/>
    <property type="project" value="UniProtKB-SubCell"/>
</dbReference>
<feature type="signal peptide" evidence="6">
    <location>
        <begin position="1"/>
        <end position="17"/>
    </location>
</feature>
<dbReference type="EMBL" id="NHOQ01002739">
    <property type="protein sequence ID" value="PWA14906.1"/>
    <property type="molecule type" value="Genomic_DNA"/>
</dbReference>
<keyword evidence="6" id="KW-0732">Signal</keyword>
<sequence>MNGRLIVLWLLIICIAAEFNVMCFSQVRKPNCPTAKTFGCAKIWLPVCGSDGVTYSNECLLCMKM</sequence>
<keyword evidence="2" id="KW-0964">Secreted</keyword>
<evidence type="ECO:0000256" key="1">
    <source>
        <dbReference type="ARBA" id="ARBA00004613"/>
    </source>
</evidence>
<dbReference type="InterPro" id="IPR002350">
    <property type="entry name" value="Kazal_dom"/>
</dbReference>
<evidence type="ECO:0000313" key="8">
    <source>
        <dbReference type="EMBL" id="PWA14906.1"/>
    </source>
</evidence>
<evidence type="ECO:0000256" key="4">
    <source>
        <dbReference type="ARBA" id="ARBA00022900"/>
    </source>
</evidence>
<dbReference type="PRINTS" id="PR00290">
    <property type="entry name" value="KAZALINHBTR"/>
</dbReference>
<keyword evidence="5" id="KW-1015">Disulfide bond</keyword>
<dbReference type="AlphaFoldDB" id="A0A315UVU7"/>
<keyword evidence="3" id="KW-0646">Protease inhibitor</keyword>
<keyword evidence="4" id="KW-0722">Serine protease inhibitor</keyword>